<proteinExistence type="predicted"/>
<evidence type="ECO:0000313" key="2">
    <source>
        <dbReference type="Proteomes" id="UP000309676"/>
    </source>
</evidence>
<evidence type="ECO:0000313" key="1">
    <source>
        <dbReference type="EMBL" id="TLS50470.1"/>
    </source>
</evidence>
<sequence length="137" mass="15551">MKEKGGEAIVLYDGECNLCAAVVRFTIVRNRKGTLRYAALQSETGRRLLREHALSGAASLDTFVLVEGGAAYVRSGGALRLARHLDGGWPLLAALLAIPRFVRDPIYSFVARNRYRWFGKREQCLLMRPEFRERFYD</sequence>
<protein>
    <submittedName>
        <fullName evidence="1">Thiol-disulfide oxidoreductase DCC family protein</fullName>
    </submittedName>
</protein>
<reference evidence="1 2" key="1">
    <citation type="submission" date="2019-05" db="EMBL/GenBank/DDBJ databases">
        <authorList>
            <person name="Narsing Rao M.P."/>
            <person name="Li W.J."/>
        </authorList>
    </citation>
    <scope>NUCLEOTIDE SEQUENCE [LARGE SCALE GENOMIC DNA]</scope>
    <source>
        <strain evidence="1 2">SYSU_K30003</strain>
    </source>
</reference>
<dbReference type="GO" id="GO:0015035">
    <property type="term" value="F:protein-disulfide reductase activity"/>
    <property type="evidence" value="ECO:0007669"/>
    <property type="project" value="InterPro"/>
</dbReference>
<name>A0A5R9G8P5_9BACL</name>
<dbReference type="InterPro" id="IPR052927">
    <property type="entry name" value="DCC_oxidoreductase"/>
</dbReference>
<keyword evidence="2" id="KW-1185">Reference proteome</keyword>
<dbReference type="EMBL" id="VCIW01000015">
    <property type="protein sequence ID" value="TLS50470.1"/>
    <property type="molecule type" value="Genomic_DNA"/>
</dbReference>
<dbReference type="Proteomes" id="UP000309676">
    <property type="component" value="Unassembled WGS sequence"/>
</dbReference>
<organism evidence="1 2">
    <name type="scientific">Paenibacillus antri</name>
    <dbReference type="NCBI Taxonomy" id="2582848"/>
    <lineage>
        <taxon>Bacteria</taxon>
        <taxon>Bacillati</taxon>
        <taxon>Bacillota</taxon>
        <taxon>Bacilli</taxon>
        <taxon>Bacillales</taxon>
        <taxon>Paenibacillaceae</taxon>
        <taxon>Paenibacillus</taxon>
    </lineage>
</organism>
<dbReference type="InterPro" id="IPR007263">
    <property type="entry name" value="DCC1-like"/>
</dbReference>
<dbReference type="PANTHER" id="PTHR33639">
    <property type="entry name" value="THIOL-DISULFIDE OXIDOREDUCTASE DCC"/>
    <property type="match status" value="1"/>
</dbReference>
<dbReference type="Pfam" id="PF04134">
    <property type="entry name" value="DCC1-like"/>
    <property type="match status" value="1"/>
</dbReference>
<dbReference type="PANTHER" id="PTHR33639:SF2">
    <property type="entry name" value="DUF393 DOMAIN-CONTAINING PROTEIN"/>
    <property type="match status" value="1"/>
</dbReference>
<dbReference type="OrthoDB" id="9785438at2"/>
<accession>A0A5R9G8P5</accession>
<dbReference type="RefSeq" id="WP_138196225.1">
    <property type="nucleotide sequence ID" value="NZ_VCIW01000015.1"/>
</dbReference>
<gene>
    <name evidence="1" type="ORF">FE782_20855</name>
</gene>
<comment type="caution">
    <text evidence="1">The sequence shown here is derived from an EMBL/GenBank/DDBJ whole genome shotgun (WGS) entry which is preliminary data.</text>
</comment>
<dbReference type="AlphaFoldDB" id="A0A5R9G8P5"/>